<comment type="caution">
    <text evidence="3">The sequence shown here is derived from an EMBL/GenBank/DDBJ whole genome shotgun (WGS) entry which is preliminary data.</text>
</comment>
<proteinExistence type="predicted"/>
<dbReference type="Proteomes" id="UP001597237">
    <property type="component" value="Unassembled WGS sequence"/>
</dbReference>
<keyword evidence="2" id="KW-0812">Transmembrane</keyword>
<accession>A0ABW4N6Z6</accession>
<protein>
    <recommendedName>
        <fullName evidence="5">DUF4340 domain-containing protein</fullName>
    </recommendedName>
</protein>
<feature type="compositionally biased region" description="Basic and acidic residues" evidence="1">
    <location>
        <begin position="1"/>
        <end position="14"/>
    </location>
</feature>
<dbReference type="EMBL" id="JBHUEY010000012">
    <property type="protein sequence ID" value="MFD1785638.1"/>
    <property type="molecule type" value="Genomic_DNA"/>
</dbReference>
<keyword evidence="2" id="KW-1133">Transmembrane helix</keyword>
<organism evidence="3 4">
    <name type="scientific">Phenylobacterium terrae</name>
    <dbReference type="NCBI Taxonomy" id="2665495"/>
    <lineage>
        <taxon>Bacteria</taxon>
        <taxon>Pseudomonadati</taxon>
        <taxon>Pseudomonadota</taxon>
        <taxon>Alphaproteobacteria</taxon>
        <taxon>Caulobacterales</taxon>
        <taxon>Caulobacteraceae</taxon>
        <taxon>Phenylobacterium</taxon>
    </lineage>
</organism>
<keyword evidence="4" id="KW-1185">Reference proteome</keyword>
<sequence>MTDDGAHTLSREGGGRPPRSRPALAADWIVGIFCVLGLIGMLGALSDREPPVPEPPGRTASFYATLPDGTEFVLRLTGGKYRIRYIDASDPYSAMMDPIPWDSQRTFRVDFNDGSTLGPEDAHVYIIHGKPNLHVGAIGGARTSETEFVVREGVIVHARFSLTPPQTGPPPLRTIVLMDGLGDVTMEGFTGESLNALSVLEFDAPLAEQMEYFEAKEAHDAWEKEQAAPGATGTGGGGGRRG</sequence>
<keyword evidence="2" id="KW-0472">Membrane</keyword>
<evidence type="ECO:0000313" key="4">
    <source>
        <dbReference type="Proteomes" id="UP001597237"/>
    </source>
</evidence>
<evidence type="ECO:0000256" key="2">
    <source>
        <dbReference type="SAM" id="Phobius"/>
    </source>
</evidence>
<reference evidence="4" key="1">
    <citation type="journal article" date="2019" name="Int. J. Syst. Evol. Microbiol.">
        <title>The Global Catalogue of Microorganisms (GCM) 10K type strain sequencing project: providing services to taxonomists for standard genome sequencing and annotation.</title>
        <authorList>
            <consortium name="The Broad Institute Genomics Platform"/>
            <consortium name="The Broad Institute Genome Sequencing Center for Infectious Disease"/>
            <person name="Wu L."/>
            <person name="Ma J."/>
        </authorList>
    </citation>
    <scope>NUCLEOTIDE SEQUENCE [LARGE SCALE GENOMIC DNA]</scope>
    <source>
        <strain evidence="4">DFY28</strain>
    </source>
</reference>
<evidence type="ECO:0000313" key="3">
    <source>
        <dbReference type="EMBL" id="MFD1785638.1"/>
    </source>
</evidence>
<feature type="compositionally biased region" description="Gly residues" evidence="1">
    <location>
        <begin position="232"/>
        <end position="242"/>
    </location>
</feature>
<feature type="transmembrane region" description="Helical" evidence="2">
    <location>
        <begin position="25"/>
        <end position="45"/>
    </location>
</feature>
<evidence type="ECO:0000256" key="1">
    <source>
        <dbReference type="SAM" id="MobiDB-lite"/>
    </source>
</evidence>
<gene>
    <name evidence="3" type="ORF">ACFSC0_19745</name>
</gene>
<evidence type="ECO:0008006" key="5">
    <source>
        <dbReference type="Google" id="ProtNLM"/>
    </source>
</evidence>
<name>A0ABW4N6Z6_9CAUL</name>
<feature type="region of interest" description="Disordered" evidence="1">
    <location>
        <begin position="218"/>
        <end position="242"/>
    </location>
</feature>
<feature type="region of interest" description="Disordered" evidence="1">
    <location>
        <begin position="1"/>
        <end position="20"/>
    </location>
</feature>